<dbReference type="PANTHER" id="PTHR43194">
    <property type="entry name" value="HYDROLASE ALPHA/BETA FOLD FAMILY"/>
    <property type="match status" value="1"/>
</dbReference>
<dbReference type="InterPro" id="IPR000073">
    <property type="entry name" value="AB_hydrolase_1"/>
</dbReference>
<proteinExistence type="predicted"/>
<keyword evidence="3" id="KW-0378">Hydrolase</keyword>
<feature type="domain" description="AB hydrolase-1" evidence="2">
    <location>
        <begin position="90"/>
        <end position="373"/>
    </location>
</feature>
<dbReference type="CDD" id="cd12809">
    <property type="entry name" value="Esterase_713_like-2"/>
    <property type="match status" value="1"/>
</dbReference>
<gene>
    <name evidence="3" type="ORF">PAF17_16920</name>
</gene>
<feature type="signal peptide" evidence="1">
    <location>
        <begin position="1"/>
        <end position="23"/>
    </location>
</feature>
<dbReference type="InterPro" id="IPR050228">
    <property type="entry name" value="Carboxylesterase_BioH"/>
</dbReference>
<dbReference type="Pfam" id="PF12697">
    <property type="entry name" value="Abhydrolase_6"/>
    <property type="match status" value="1"/>
</dbReference>
<sequence>MKRIQTVFMASAAILAFSAPVSAQTPAAETKPSAYEVPSSIAVQDQAHLAARGYFFAGGEYVGEPGAEVVDGAMYVEVLVPNDVTQPYPLVLFHGAAQTATNWMGTPDGREGWADYFLQAGFVVYMVDQPARGRSAYHPEFDGELRNFPAPIIQKLFTASRDGGTWTQAQKHDQWPGTGLKGDETFDAFYATQVEFLKSNADTQALVKKAGAALLDRIGPAILLTHSQAGAFGWLIADARPDLVKGIVSIEPLGPPFQDAVLGDGAARPWGPTDIAITYDPPVSAPEDLKPQKQAQADAPDLVVCWMQPEPARKIPNLAGIPILIAVGEASYHAVYDHCTARYLAQAGADVDFVRLEDHGIKGNGHMMMLEKNNLEIAGFLAEWVTRNVE</sequence>
<dbReference type="EMBL" id="JAQBIE010000027">
    <property type="protein sequence ID" value="MDB6179175.1"/>
    <property type="molecule type" value="Genomic_DNA"/>
</dbReference>
<dbReference type="PANTHER" id="PTHR43194:SF4">
    <property type="entry name" value="AB HYDROLASE-1 DOMAIN-CONTAINING PROTEIN"/>
    <property type="match status" value="1"/>
</dbReference>
<evidence type="ECO:0000313" key="4">
    <source>
        <dbReference type="Proteomes" id="UP001165641"/>
    </source>
</evidence>
<evidence type="ECO:0000313" key="3">
    <source>
        <dbReference type="EMBL" id="MDB6179175.1"/>
    </source>
</evidence>
<comment type="caution">
    <text evidence="3">The sequence shown here is derived from an EMBL/GenBank/DDBJ whole genome shotgun (WGS) entry which is preliminary data.</text>
</comment>
<keyword evidence="1" id="KW-0732">Signal</keyword>
<protein>
    <submittedName>
        <fullName evidence="3">Alpha/beta hydrolase</fullName>
    </submittedName>
</protein>
<organism evidence="3 4">
    <name type="scientific">Paracoccus onchidii</name>
    <dbReference type="NCBI Taxonomy" id="3017813"/>
    <lineage>
        <taxon>Bacteria</taxon>
        <taxon>Pseudomonadati</taxon>
        <taxon>Pseudomonadota</taxon>
        <taxon>Alphaproteobacteria</taxon>
        <taxon>Rhodobacterales</taxon>
        <taxon>Paracoccaceae</taxon>
        <taxon>Paracoccus</taxon>
    </lineage>
</organism>
<dbReference type="RefSeq" id="WP_271890276.1">
    <property type="nucleotide sequence ID" value="NZ_JAQBIE010000027.1"/>
</dbReference>
<dbReference type="GO" id="GO:0016787">
    <property type="term" value="F:hydrolase activity"/>
    <property type="evidence" value="ECO:0007669"/>
    <property type="project" value="UniProtKB-KW"/>
</dbReference>
<dbReference type="Proteomes" id="UP001165641">
    <property type="component" value="Unassembled WGS sequence"/>
</dbReference>
<dbReference type="Gene3D" id="3.40.50.1820">
    <property type="entry name" value="alpha/beta hydrolase"/>
    <property type="match status" value="1"/>
</dbReference>
<accession>A0ABT4ZKC6</accession>
<evidence type="ECO:0000256" key="1">
    <source>
        <dbReference type="SAM" id="SignalP"/>
    </source>
</evidence>
<keyword evidence="4" id="KW-1185">Reference proteome</keyword>
<evidence type="ECO:0000259" key="2">
    <source>
        <dbReference type="Pfam" id="PF12697"/>
    </source>
</evidence>
<name>A0ABT4ZKC6_9RHOB</name>
<dbReference type="InterPro" id="IPR029058">
    <property type="entry name" value="AB_hydrolase_fold"/>
</dbReference>
<feature type="chain" id="PRO_5046389805" evidence="1">
    <location>
        <begin position="24"/>
        <end position="390"/>
    </location>
</feature>
<reference evidence="3" key="1">
    <citation type="submission" date="2022-12" db="EMBL/GenBank/DDBJ databases">
        <title>Paracoccus onchidii sp. nov., isolated from a marine invertebrate from the South China Sea.</title>
        <authorList>
            <person name="Xu S."/>
            <person name="Liu Z."/>
            <person name="Xu Y."/>
        </authorList>
    </citation>
    <scope>NUCLEOTIDE SEQUENCE</scope>
    <source>
        <strain evidence="3">Z330</strain>
    </source>
</reference>
<dbReference type="SUPFAM" id="SSF53474">
    <property type="entry name" value="alpha/beta-Hydrolases"/>
    <property type="match status" value="1"/>
</dbReference>